<evidence type="ECO:0000313" key="1">
    <source>
        <dbReference type="EMBL" id="PKV14430.1"/>
    </source>
</evidence>
<name>A0A2N3RPR1_9XANT</name>
<keyword evidence="4" id="KW-1185">Reference proteome</keyword>
<dbReference type="AlphaFoldDB" id="A0A2N3RPR1"/>
<protein>
    <submittedName>
        <fullName evidence="1">Uncharacterized protein</fullName>
    </submittedName>
</protein>
<dbReference type="EMBL" id="PHKV01000001">
    <property type="protein sequence ID" value="PKV14430.1"/>
    <property type="molecule type" value="Genomic_DNA"/>
</dbReference>
<evidence type="ECO:0000313" key="3">
    <source>
        <dbReference type="Proteomes" id="UP000233720"/>
    </source>
</evidence>
<evidence type="ECO:0000313" key="4">
    <source>
        <dbReference type="Proteomes" id="UP000233748"/>
    </source>
</evidence>
<proteinExistence type="predicted"/>
<dbReference type="Proteomes" id="UP000233748">
    <property type="component" value="Unassembled WGS sequence"/>
</dbReference>
<evidence type="ECO:0000313" key="2">
    <source>
        <dbReference type="EMBL" id="PKV18712.1"/>
    </source>
</evidence>
<reference evidence="3 4" key="1">
    <citation type="submission" date="2017-11" db="EMBL/GenBank/DDBJ databases">
        <title>Xanthomonas prunicola sp. nov., a novel pathogen that affects nectarine (Prunus persica var. nectarine) trees.</title>
        <authorList>
            <person name="Lopez M."/>
            <person name="Lopez-Soriano P."/>
            <person name="Garita-Cambronero J."/>
            <person name="Beltran C."/>
            <person name="Taghouti G."/>
            <person name="Portier P."/>
            <person name="Cubero J."/>
            <person name="Fischer-Le Saux M."/>
            <person name="Marco-Noales E."/>
        </authorList>
    </citation>
    <scope>NUCLEOTIDE SEQUENCE [LARGE SCALE GENOMIC DNA]</scope>
    <source>
        <strain evidence="1 3">CFBP8353</strain>
        <strain evidence="2 4">CFBP8354</strain>
    </source>
</reference>
<accession>A0A2N3RPR1</accession>
<dbReference type="EMBL" id="PHKW01000001">
    <property type="protein sequence ID" value="PKV18712.1"/>
    <property type="molecule type" value="Genomic_DNA"/>
</dbReference>
<dbReference type="Proteomes" id="UP000233720">
    <property type="component" value="Unassembled WGS sequence"/>
</dbReference>
<gene>
    <name evidence="1" type="ORF">XpruCFBP8353_05125</name>
    <name evidence="2" type="ORF">XpruCFBP8354_05125</name>
</gene>
<sequence>MLQMLLLCRVAAVSTARAQGPDDPSLAAALAECRRAETFDRAQRWARTRAEAARASEIASPTDPALRPSLLEMKRVDRQASTGDWSPASMTKMAAVDATHLPQMRRIVAEHKGLPGAAQVGRDGVAGAWLLVQHADADPAFPRNRWWARWYRTLHSARSLRASWGC</sequence>
<comment type="caution">
    <text evidence="1">The sequence shown here is derived from an EMBL/GenBank/DDBJ whole genome shotgun (WGS) entry which is preliminary data.</text>
</comment>
<organism evidence="1 3">
    <name type="scientific">Xanthomonas prunicola</name>
    <dbReference type="NCBI Taxonomy" id="2053930"/>
    <lineage>
        <taxon>Bacteria</taxon>
        <taxon>Pseudomonadati</taxon>
        <taxon>Pseudomonadota</taxon>
        <taxon>Gammaproteobacteria</taxon>
        <taxon>Lysobacterales</taxon>
        <taxon>Lysobacteraceae</taxon>
        <taxon>Xanthomonas</taxon>
    </lineage>
</organism>